<gene>
    <name evidence="1" type="ORF">FRC53_09540</name>
</gene>
<keyword evidence="2" id="KW-1185">Reference proteome</keyword>
<dbReference type="Gene3D" id="3.40.50.1820">
    <property type="entry name" value="alpha/beta hydrolase"/>
    <property type="match status" value="1"/>
</dbReference>
<organism evidence="1 2">
    <name type="scientific">Candidatus Pseudoramibacter fermentans</name>
    <dbReference type="NCBI Taxonomy" id="2594427"/>
    <lineage>
        <taxon>Bacteria</taxon>
        <taxon>Bacillati</taxon>
        <taxon>Bacillota</taxon>
        <taxon>Clostridia</taxon>
        <taxon>Eubacteriales</taxon>
        <taxon>Eubacteriaceae</taxon>
        <taxon>Pseudoramibacter</taxon>
    </lineage>
</organism>
<protein>
    <submittedName>
        <fullName evidence="1">Alpha/beta hydrolase</fullName>
    </submittedName>
</protein>
<dbReference type="SUPFAM" id="SSF53474">
    <property type="entry name" value="alpha/beta-Hydrolases"/>
    <property type="match status" value="1"/>
</dbReference>
<dbReference type="AlphaFoldDB" id="A0A6L5GTQ8"/>
<dbReference type="Proteomes" id="UP000473648">
    <property type="component" value="Unassembled WGS sequence"/>
</dbReference>
<sequence length="192" mass="21446">MTNTKKCALLFPGVGYSLDRPLLYYSAKLARAAGWEIQSVGYPEFKSAAIADMRQDQGRRERAFYQALTSIQGQLRAFPDYDDYLFIGKSIGTILAAYLAHEQFTDKPVHLIAYTPLKETFDFARDGGGIAFYGSADPWVGQETIVSGAKARHLPLTIYADANHSLETGDTLHDLDILKDVMTHTKRYLDTL</sequence>
<reference evidence="1" key="1">
    <citation type="journal article" date="2020" name="Appl. Environ. Microbiol.">
        <title>Medium-Chain Fatty Acid Synthesis by 'Candidatus Weimeria bifida' gen. nov., sp. nov., and 'Candidatus Pseudoramibacter fermentans' sp. nov.</title>
        <authorList>
            <person name="Scarborough M.J."/>
            <person name="Myers K.S."/>
            <person name="Donohue T.J."/>
            <person name="Noguera D.R."/>
        </authorList>
    </citation>
    <scope>NUCLEOTIDE SEQUENCE</scope>
    <source>
        <strain evidence="1">EUB1.1</strain>
    </source>
</reference>
<dbReference type="EMBL" id="VOGB01000005">
    <property type="protein sequence ID" value="MQM73635.1"/>
    <property type="molecule type" value="Genomic_DNA"/>
</dbReference>
<dbReference type="InterPro" id="IPR029058">
    <property type="entry name" value="AB_hydrolase_fold"/>
</dbReference>
<dbReference type="GO" id="GO:0016787">
    <property type="term" value="F:hydrolase activity"/>
    <property type="evidence" value="ECO:0007669"/>
    <property type="project" value="UniProtKB-KW"/>
</dbReference>
<name>A0A6L5GTQ8_9FIRM</name>
<proteinExistence type="predicted"/>
<evidence type="ECO:0000313" key="1">
    <source>
        <dbReference type="EMBL" id="MQM73635.1"/>
    </source>
</evidence>
<comment type="caution">
    <text evidence="1">The sequence shown here is derived from an EMBL/GenBank/DDBJ whole genome shotgun (WGS) entry which is preliminary data.</text>
</comment>
<accession>A0A6L5GTQ8</accession>
<evidence type="ECO:0000313" key="2">
    <source>
        <dbReference type="Proteomes" id="UP000473648"/>
    </source>
</evidence>
<keyword evidence="1" id="KW-0378">Hydrolase</keyword>